<feature type="domain" description="ABM" evidence="1">
    <location>
        <begin position="20"/>
        <end position="117"/>
    </location>
</feature>
<sequence length="125" mass="14078">MVNSVSQLPSVEDITSHGNLIVNAFAFPNDGCEDEVGRLILNVKKHSDSDKEPGCLQYTVVRSYTTEGGKDWIVVFAVWEIYTSHEAFLQHTQSEEFKTFRAAADKLVRAPSDIKFFYEATDKTV</sequence>
<evidence type="ECO:0000313" key="3">
    <source>
        <dbReference type="Proteomes" id="UP001050691"/>
    </source>
</evidence>
<dbReference type="InterPro" id="IPR007138">
    <property type="entry name" value="ABM_dom"/>
</dbReference>
<evidence type="ECO:0000313" key="2">
    <source>
        <dbReference type="EMBL" id="GJJ10300.1"/>
    </source>
</evidence>
<dbReference type="Pfam" id="PF03992">
    <property type="entry name" value="ABM"/>
    <property type="match status" value="1"/>
</dbReference>
<keyword evidence="3" id="KW-1185">Reference proteome</keyword>
<dbReference type="Proteomes" id="UP001050691">
    <property type="component" value="Unassembled WGS sequence"/>
</dbReference>
<dbReference type="Gene3D" id="3.30.70.100">
    <property type="match status" value="1"/>
</dbReference>
<reference evidence="2" key="1">
    <citation type="submission" date="2021-10" db="EMBL/GenBank/DDBJ databases">
        <title>De novo Genome Assembly of Clathrus columnatus (Basidiomycota, Fungi) Using Illumina and Nanopore Sequence Data.</title>
        <authorList>
            <person name="Ogiso-Tanaka E."/>
            <person name="Itagaki H."/>
            <person name="Hosoya T."/>
            <person name="Hosaka K."/>
        </authorList>
    </citation>
    <scope>NUCLEOTIDE SEQUENCE</scope>
    <source>
        <strain evidence="2">MO-923</strain>
    </source>
</reference>
<comment type="caution">
    <text evidence="2">The sequence shown here is derived from an EMBL/GenBank/DDBJ whole genome shotgun (WGS) entry which is preliminary data.</text>
</comment>
<accession>A0AAV5AED4</accession>
<organism evidence="2 3">
    <name type="scientific">Clathrus columnatus</name>
    <dbReference type="NCBI Taxonomy" id="1419009"/>
    <lineage>
        <taxon>Eukaryota</taxon>
        <taxon>Fungi</taxon>
        <taxon>Dikarya</taxon>
        <taxon>Basidiomycota</taxon>
        <taxon>Agaricomycotina</taxon>
        <taxon>Agaricomycetes</taxon>
        <taxon>Phallomycetidae</taxon>
        <taxon>Phallales</taxon>
        <taxon>Clathraceae</taxon>
        <taxon>Clathrus</taxon>
    </lineage>
</organism>
<dbReference type="InterPro" id="IPR011008">
    <property type="entry name" value="Dimeric_a/b-barrel"/>
</dbReference>
<proteinExistence type="predicted"/>
<name>A0AAV5AED4_9AGAM</name>
<protein>
    <recommendedName>
        <fullName evidence="1">ABM domain-containing protein</fullName>
    </recommendedName>
</protein>
<dbReference type="PROSITE" id="PS51725">
    <property type="entry name" value="ABM"/>
    <property type="match status" value="1"/>
</dbReference>
<dbReference type="AlphaFoldDB" id="A0AAV5AED4"/>
<evidence type="ECO:0000259" key="1">
    <source>
        <dbReference type="PROSITE" id="PS51725"/>
    </source>
</evidence>
<dbReference type="EMBL" id="BPWL01000005">
    <property type="protein sequence ID" value="GJJ10300.1"/>
    <property type="molecule type" value="Genomic_DNA"/>
</dbReference>
<gene>
    <name evidence="2" type="ORF">Clacol_004526</name>
</gene>
<dbReference type="SUPFAM" id="SSF54909">
    <property type="entry name" value="Dimeric alpha+beta barrel"/>
    <property type="match status" value="1"/>
</dbReference>